<gene>
    <name evidence="2" type="ORF">D9F05_12920</name>
</gene>
<dbReference type="InterPro" id="IPR032710">
    <property type="entry name" value="NTF2-like_dom_sf"/>
</dbReference>
<reference evidence="2" key="1">
    <citation type="submission" date="2018-10" db="EMBL/GenBank/DDBJ databases">
        <authorList>
            <consortium name="NARMS: The National Antimicrobial Resistance Monitoring System"/>
        </authorList>
    </citation>
    <scope>NUCLEOTIDE SEQUENCE [LARGE SCALE GENOMIC DNA]</scope>
    <source>
        <strain evidence="2">CVM N17EC0388</strain>
    </source>
</reference>
<organism evidence="2">
    <name type="scientific">Escherichia coli</name>
    <dbReference type="NCBI Taxonomy" id="562"/>
    <lineage>
        <taxon>Bacteria</taxon>
        <taxon>Pseudomonadati</taxon>
        <taxon>Pseudomonadota</taxon>
        <taxon>Gammaproteobacteria</taxon>
        <taxon>Enterobacterales</taxon>
        <taxon>Enterobacteriaceae</taxon>
        <taxon>Escherichia</taxon>
    </lineage>
</organism>
<dbReference type="InterPro" id="IPR037401">
    <property type="entry name" value="SnoaL-like"/>
</dbReference>
<evidence type="ECO:0000259" key="1">
    <source>
        <dbReference type="Pfam" id="PF12680"/>
    </source>
</evidence>
<protein>
    <submittedName>
        <fullName evidence="2">Nuclear transport factor 2 family protein</fullName>
    </submittedName>
</protein>
<name>A0A3L0W270_ECOLX</name>
<comment type="caution">
    <text evidence="2">The sequence shown here is derived from an EMBL/GenBank/DDBJ whole genome shotgun (WGS) entry which is preliminary data.</text>
</comment>
<dbReference type="AlphaFoldDB" id="A0A3L0W270"/>
<dbReference type="Pfam" id="PF12680">
    <property type="entry name" value="SnoaL_2"/>
    <property type="match status" value="1"/>
</dbReference>
<evidence type="ECO:0000313" key="2">
    <source>
        <dbReference type="EMBL" id="MHO05269.1"/>
    </source>
</evidence>
<dbReference type="EMBL" id="RNRV01000021">
    <property type="protein sequence ID" value="MHO05269.1"/>
    <property type="molecule type" value="Genomic_DNA"/>
</dbReference>
<proteinExistence type="predicted"/>
<feature type="domain" description="SnoaL-like" evidence="1">
    <location>
        <begin position="22"/>
        <end position="107"/>
    </location>
</feature>
<accession>A0A3L0W270</accession>
<sequence>MNNTERLQTCLQHVICDPRFTLAELDQWFTPDYCQQVNGEQLDYAAFRQHIAALRNHLACASIDFIAVLAQGDRVHSTHVVRATRHDGLPLVCKVSGLFTFRDGKICQTDEVTCLLTGSAQDEDIGSLR</sequence>
<dbReference type="Gene3D" id="3.10.450.50">
    <property type="match status" value="1"/>
</dbReference>
<dbReference type="SUPFAM" id="SSF54427">
    <property type="entry name" value="NTF2-like"/>
    <property type="match status" value="1"/>
</dbReference>